<evidence type="ECO:0000256" key="4">
    <source>
        <dbReference type="ARBA" id="ARBA00023186"/>
    </source>
</evidence>
<gene>
    <name evidence="9" type="ORF">GQ43DRAFT_443797</name>
</gene>
<proteinExistence type="inferred from homology"/>
<feature type="compositionally biased region" description="Acidic residues" evidence="7">
    <location>
        <begin position="36"/>
        <end position="68"/>
    </location>
</feature>
<evidence type="ECO:0000313" key="10">
    <source>
        <dbReference type="Proteomes" id="UP000799536"/>
    </source>
</evidence>
<feature type="compositionally biased region" description="Basic and acidic residues" evidence="7">
    <location>
        <begin position="1"/>
        <end position="12"/>
    </location>
</feature>
<feature type="compositionally biased region" description="Acidic residues" evidence="7">
    <location>
        <begin position="93"/>
        <end position="114"/>
    </location>
</feature>
<dbReference type="AlphaFoldDB" id="A0A9P4MVE1"/>
<evidence type="ECO:0000256" key="6">
    <source>
        <dbReference type="ARBA" id="ARBA00025877"/>
    </source>
</evidence>
<evidence type="ECO:0000313" key="9">
    <source>
        <dbReference type="EMBL" id="KAF2197930.1"/>
    </source>
</evidence>
<evidence type="ECO:0000256" key="7">
    <source>
        <dbReference type="SAM" id="MobiDB-lite"/>
    </source>
</evidence>
<comment type="similarity">
    <text evidence="3">Belongs to the CHZ1 family.</text>
</comment>
<dbReference type="SMART" id="SM01082">
    <property type="entry name" value="CHZ"/>
    <property type="match status" value="1"/>
</dbReference>
<keyword evidence="10" id="KW-1185">Reference proteome</keyword>
<comment type="subunit">
    <text evidence="6">Forms a heterotrimer with H2A.Z-H2B, stabilizing the association of the histone dimer. Also, with a lower affinity, forms a heterotrimer with H2A-H2B.</text>
</comment>
<dbReference type="Pfam" id="PF09649">
    <property type="entry name" value="CHZ"/>
    <property type="match status" value="1"/>
</dbReference>
<evidence type="ECO:0000256" key="1">
    <source>
        <dbReference type="ARBA" id="ARBA00002212"/>
    </source>
</evidence>
<dbReference type="InterPro" id="IPR019098">
    <property type="entry name" value="Histone_chaperone_domain_CHZ"/>
</dbReference>
<dbReference type="EMBL" id="ML994185">
    <property type="protein sequence ID" value="KAF2197930.1"/>
    <property type="molecule type" value="Genomic_DNA"/>
</dbReference>
<organism evidence="9 10">
    <name type="scientific">Delitschia confertaspora ATCC 74209</name>
    <dbReference type="NCBI Taxonomy" id="1513339"/>
    <lineage>
        <taxon>Eukaryota</taxon>
        <taxon>Fungi</taxon>
        <taxon>Dikarya</taxon>
        <taxon>Ascomycota</taxon>
        <taxon>Pezizomycotina</taxon>
        <taxon>Dothideomycetes</taxon>
        <taxon>Pleosporomycetidae</taxon>
        <taxon>Pleosporales</taxon>
        <taxon>Delitschiaceae</taxon>
        <taxon>Delitschia</taxon>
    </lineage>
</organism>
<name>A0A9P4MVE1_9PLEO</name>
<feature type="region of interest" description="Disordered" evidence="7">
    <location>
        <begin position="1"/>
        <end position="114"/>
    </location>
</feature>
<accession>A0A9P4MVE1</accession>
<comment type="subcellular location">
    <subcellularLocation>
        <location evidence="2">Nucleus</location>
    </subcellularLocation>
</comment>
<dbReference type="GO" id="GO:0005634">
    <property type="term" value="C:nucleus"/>
    <property type="evidence" value="ECO:0007669"/>
    <property type="project" value="UniProtKB-SubCell"/>
</dbReference>
<reference evidence="9" key="1">
    <citation type="journal article" date="2020" name="Stud. Mycol.">
        <title>101 Dothideomycetes genomes: a test case for predicting lifestyles and emergence of pathogens.</title>
        <authorList>
            <person name="Haridas S."/>
            <person name="Albert R."/>
            <person name="Binder M."/>
            <person name="Bloem J."/>
            <person name="Labutti K."/>
            <person name="Salamov A."/>
            <person name="Andreopoulos B."/>
            <person name="Baker S."/>
            <person name="Barry K."/>
            <person name="Bills G."/>
            <person name="Bluhm B."/>
            <person name="Cannon C."/>
            <person name="Castanera R."/>
            <person name="Culley D."/>
            <person name="Daum C."/>
            <person name="Ezra D."/>
            <person name="Gonzalez J."/>
            <person name="Henrissat B."/>
            <person name="Kuo A."/>
            <person name="Liang C."/>
            <person name="Lipzen A."/>
            <person name="Lutzoni F."/>
            <person name="Magnuson J."/>
            <person name="Mondo S."/>
            <person name="Nolan M."/>
            <person name="Ohm R."/>
            <person name="Pangilinan J."/>
            <person name="Park H.-J."/>
            <person name="Ramirez L."/>
            <person name="Alfaro M."/>
            <person name="Sun H."/>
            <person name="Tritt A."/>
            <person name="Yoshinaga Y."/>
            <person name="Zwiers L.-H."/>
            <person name="Turgeon B."/>
            <person name="Goodwin S."/>
            <person name="Spatafora J."/>
            <person name="Crous P."/>
            <person name="Grigoriev I."/>
        </authorList>
    </citation>
    <scope>NUCLEOTIDE SEQUENCE</scope>
    <source>
        <strain evidence="9">ATCC 74209</strain>
    </source>
</reference>
<dbReference type="OrthoDB" id="2148987at2759"/>
<keyword evidence="4" id="KW-0143">Chaperone</keyword>
<sequence>MSNQSTDHRMEDAEMTGAGNTAPLDKGKGKAPQEQTMEETDDSSSEESGAEDQTIEDIEEEDNMEEIDTNNIITNGRRTRGKNIDFTKAAQELPEEEDDDDEDFQEPAGEAMEE</sequence>
<feature type="domain" description="Histone chaperone" evidence="8">
    <location>
        <begin position="58"/>
        <end position="95"/>
    </location>
</feature>
<protein>
    <recommendedName>
        <fullName evidence="8">Histone chaperone domain-containing protein</fullName>
    </recommendedName>
</protein>
<comment type="caution">
    <text evidence="9">The sequence shown here is derived from an EMBL/GenBank/DDBJ whole genome shotgun (WGS) entry which is preliminary data.</text>
</comment>
<evidence type="ECO:0000256" key="3">
    <source>
        <dbReference type="ARBA" id="ARBA00008057"/>
    </source>
</evidence>
<comment type="function">
    <text evidence="1">Forms a chaperone-bound H2A.Z-H2B complex that acts as a source for SWR1 complex-dependent H2A to H2A.Z histone replacement in chromatin.</text>
</comment>
<evidence type="ECO:0000256" key="2">
    <source>
        <dbReference type="ARBA" id="ARBA00004123"/>
    </source>
</evidence>
<keyword evidence="5" id="KW-0539">Nucleus</keyword>
<dbReference type="Proteomes" id="UP000799536">
    <property type="component" value="Unassembled WGS sequence"/>
</dbReference>
<evidence type="ECO:0000256" key="5">
    <source>
        <dbReference type="ARBA" id="ARBA00023242"/>
    </source>
</evidence>
<evidence type="ECO:0000259" key="8">
    <source>
        <dbReference type="SMART" id="SM01082"/>
    </source>
</evidence>